<sequence>MELDFQALEMAWKYHVKTPTPTYSAVLHPRILQRYLSREDPVMYPYLTLRAVQNTIMSSPVAVTLGKVLLSIA</sequence>
<name>E5AA52_LEPMJ</name>
<dbReference type="InParanoid" id="E5AA52"/>
<evidence type="ECO:0000313" key="1">
    <source>
        <dbReference type="EMBL" id="CBY00543.1"/>
    </source>
</evidence>
<evidence type="ECO:0000313" key="2">
    <source>
        <dbReference type="Proteomes" id="UP000002668"/>
    </source>
</evidence>
<dbReference type="Proteomes" id="UP000002668">
    <property type="component" value="Genome"/>
</dbReference>
<dbReference type="VEuPathDB" id="FungiDB:LEMA_uP016730.1"/>
<gene>
    <name evidence="1" type="ORF">LEMA_uP016730.1</name>
</gene>
<keyword evidence="2" id="KW-1185">Reference proteome</keyword>
<dbReference type="EMBL" id="FP929138">
    <property type="protein sequence ID" value="CBY00543.1"/>
    <property type="molecule type" value="Genomic_DNA"/>
</dbReference>
<accession>E5AA52</accession>
<organism evidence="2">
    <name type="scientific">Leptosphaeria maculans (strain JN3 / isolate v23.1.3 / race Av1-4-5-6-7-8)</name>
    <name type="common">Blackleg fungus</name>
    <name type="synonym">Phoma lingam</name>
    <dbReference type="NCBI Taxonomy" id="985895"/>
    <lineage>
        <taxon>Eukaryota</taxon>
        <taxon>Fungi</taxon>
        <taxon>Dikarya</taxon>
        <taxon>Ascomycota</taxon>
        <taxon>Pezizomycotina</taxon>
        <taxon>Dothideomycetes</taxon>
        <taxon>Pleosporomycetidae</taxon>
        <taxon>Pleosporales</taxon>
        <taxon>Pleosporineae</taxon>
        <taxon>Leptosphaeriaceae</taxon>
        <taxon>Plenodomus</taxon>
        <taxon>Plenodomus lingam/Leptosphaeria maculans species complex</taxon>
    </lineage>
</organism>
<dbReference type="AlphaFoldDB" id="E5AA52"/>
<proteinExistence type="predicted"/>
<protein>
    <submittedName>
        <fullName evidence="1">Predicted protein</fullName>
    </submittedName>
</protein>
<dbReference type="HOGENOM" id="CLU_2705275_0_0_1"/>
<reference evidence="2" key="1">
    <citation type="journal article" date="2011" name="Nat. Commun.">
        <title>Effector diversification within compartments of the Leptosphaeria maculans genome affected by Repeat-Induced Point mutations.</title>
        <authorList>
            <person name="Rouxel T."/>
            <person name="Grandaubert J."/>
            <person name="Hane J.K."/>
            <person name="Hoede C."/>
            <person name="van de Wouw A.P."/>
            <person name="Couloux A."/>
            <person name="Dominguez V."/>
            <person name="Anthouard V."/>
            <person name="Bally P."/>
            <person name="Bourras S."/>
            <person name="Cozijnsen A.J."/>
            <person name="Ciuffetti L.M."/>
            <person name="Degrave A."/>
            <person name="Dilmaghani A."/>
            <person name="Duret L."/>
            <person name="Fudal I."/>
            <person name="Goodwin S.B."/>
            <person name="Gout L."/>
            <person name="Glaser N."/>
            <person name="Linglin J."/>
            <person name="Kema G.H.J."/>
            <person name="Lapalu N."/>
            <person name="Lawrence C.B."/>
            <person name="May K."/>
            <person name="Meyer M."/>
            <person name="Ollivier B."/>
            <person name="Poulain J."/>
            <person name="Schoch C.L."/>
            <person name="Simon A."/>
            <person name="Spatafora J.W."/>
            <person name="Stachowiak A."/>
            <person name="Turgeon B.G."/>
            <person name="Tyler B.M."/>
            <person name="Vincent D."/>
            <person name="Weissenbach J."/>
            <person name="Amselem J."/>
            <person name="Quesneville H."/>
            <person name="Oliver R.P."/>
            <person name="Wincker P."/>
            <person name="Balesdent M.-H."/>
            <person name="Howlett B.J."/>
        </authorList>
    </citation>
    <scope>NUCLEOTIDE SEQUENCE [LARGE SCALE GENOMIC DNA]</scope>
    <source>
        <strain evidence="2">JN3 / isolate v23.1.3 / race Av1-4-5-6-7-8</strain>
    </source>
</reference>